<dbReference type="PANTHER" id="PTHR43649">
    <property type="entry name" value="ARABINOSE-BINDING PROTEIN-RELATED"/>
    <property type="match status" value="1"/>
</dbReference>
<organism evidence="1 2">
    <name type="scientific">candidate division WWE3 bacterium GW2011_GWC2_44_9</name>
    <dbReference type="NCBI Taxonomy" id="1619125"/>
    <lineage>
        <taxon>Bacteria</taxon>
        <taxon>Katanobacteria</taxon>
    </lineage>
</organism>
<gene>
    <name evidence="1" type="ORF">UW82_C0003G0015</name>
</gene>
<dbReference type="AlphaFoldDB" id="A0A0G1MWF9"/>
<dbReference type="PANTHER" id="PTHR43649:SF12">
    <property type="entry name" value="DIACETYLCHITOBIOSE BINDING PROTEIN DASA"/>
    <property type="match status" value="1"/>
</dbReference>
<proteinExistence type="predicted"/>
<reference evidence="1 2" key="1">
    <citation type="journal article" date="2015" name="Nature">
        <title>rRNA introns, odd ribosomes, and small enigmatic genomes across a large radiation of phyla.</title>
        <authorList>
            <person name="Brown C.T."/>
            <person name="Hug L.A."/>
            <person name="Thomas B.C."/>
            <person name="Sharon I."/>
            <person name="Castelle C.J."/>
            <person name="Singh A."/>
            <person name="Wilkins M.J."/>
            <person name="Williams K.H."/>
            <person name="Banfield J.F."/>
        </authorList>
    </citation>
    <scope>NUCLEOTIDE SEQUENCE [LARGE SCALE GENOMIC DNA]</scope>
</reference>
<dbReference type="EMBL" id="LCJU01000003">
    <property type="protein sequence ID" value="KKT85097.1"/>
    <property type="molecule type" value="Genomic_DNA"/>
</dbReference>
<name>A0A0G1MWF9_UNCKA</name>
<accession>A0A0G1MWF9</accession>
<evidence type="ECO:0000313" key="2">
    <source>
        <dbReference type="Proteomes" id="UP000034504"/>
    </source>
</evidence>
<protein>
    <submittedName>
        <fullName evidence="1">Extracellular solute-binding protein family 1</fullName>
    </submittedName>
</protein>
<dbReference type="PROSITE" id="PS51257">
    <property type="entry name" value="PROKAR_LIPOPROTEIN"/>
    <property type="match status" value="1"/>
</dbReference>
<dbReference type="Gene3D" id="3.40.190.10">
    <property type="entry name" value="Periplasmic binding protein-like II"/>
    <property type="match status" value="1"/>
</dbReference>
<dbReference type="InterPro" id="IPR050490">
    <property type="entry name" value="Bact_solute-bd_prot1"/>
</dbReference>
<dbReference type="Pfam" id="PF01547">
    <property type="entry name" value="SBP_bac_1"/>
    <property type="match status" value="1"/>
</dbReference>
<evidence type="ECO:0000313" key="1">
    <source>
        <dbReference type="EMBL" id="KKT85097.1"/>
    </source>
</evidence>
<dbReference type="SUPFAM" id="SSF53850">
    <property type="entry name" value="Periplasmic binding protein-like II"/>
    <property type="match status" value="1"/>
</dbReference>
<comment type="caution">
    <text evidence="1">The sequence shown here is derived from an EMBL/GenBank/DDBJ whole genome shotgun (WGS) entry which is preliminary data.</text>
</comment>
<dbReference type="Proteomes" id="UP000034504">
    <property type="component" value="Unassembled WGS sequence"/>
</dbReference>
<dbReference type="InterPro" id="IPR006059">
    <property type="entry name" value="SBP"/>
</dbReference>
<sequence>MTIKPVTYKSGTFALLLSFPLLLTGCNPSSLPLVGRFFGGGAVKEVSINVWGLWESESTLQPVLNKYMAAHPTVKIHYEDRSIMPLVDYKERVFTRAFEGIKPDIVLVHSSWVPRLAQGGGAWAVPSNVFEKSYIDNNFFPVVRETSIVGGNLYSLPSTYDGLVLVYNKKHFEEVGISKPPADWEEFRRDAISLTVRNDTHEKKVIVRAGAAMGLADNIDHFGDVLGLMWAQAGVGLPDAVASTQAIDALTFYTNFAKEDGVWDATMPESLLAFASGKVSMVLVPTWRLYELLPNMPDASVIGTAPVPQALTDNPVSWASYWTWVVPKSSPNPNESWDVVKFLVDPEQQTVLFSGTSKLRQFGIIYSDVSLAQNLSTNAYLKPAVETASYAKTWEIAGRAGNRRQIDALKATVNDVLAGKDAKESLTNLKTELSK</sequence>